<dbReference type="EMBL" id="WMIF01000013">
    <property type="protein sequence ID" value="MTH35105.1"/>
    <property type="molecule type" value="Genomic_DNA"/>
</dbReference>
<dbReference type="GO" id="GO:0052689">
    <property type="term" value="F:carboxylic ester hydrolase activity"/>
    <property type="evidence" value="ECO:0007669"/>
    <property type="project" value="InterPro"/>
</dbReference>
<dbReference type="CDD" id="cd01831">
    <property type="entry name" value="Endoglucanase_E_like"/>
    <property type="match status" value="1"/>
</dbReference>
<evidence type="ECO:0000313" key="3">
    <source>
        <dbReference type="Proteomes" id="UP000442533"/>
    </source>
</evidence>
<dbReference type="PANTHER" id="PTHR37834:SF2">
    <property type="entry name" value="ESTERASE, SGNH HYDROLASE-TYPE"/>
    <property type="match status" value="1"/>
</dbReference>
<dbReference type="Gene3D" id="3.40.50.1110">
    <property type="entry name" value="SGNH hydrolase"/>
    <property type="match status" value="1"/>
</dbReference>
<dbReference type="InterPro" id="IPR052762">
    <property type="entry name" value="PCW_deacetylase/CE"/>
</dbReference>
<gene>
    <name evidence="2" type="ORF">GL279_10875</name>
</gene>
<comment type="caution">
    <text evidence="2">The sequence shown here is derived from an EMBL/GenBank/DDBJ whole genome shotgun (WGS) entry which is preliminary data.</text>
</comment>
<evidence type="ECO:0000259" key="1">
    <source>
        <dbReference type="Pfam" id="PF17996"/>
    </source>
</evidence>
<feature type="domain" description="Carbohydrate esterase 2 N-terminal" evidence="1">
    <location>
        <begin position="67"/>
        <end position="171"/>
    </location>
</feature>
<dbReference type="SUPFAM" id="SSF52266">
    <property type="entry name" value="SGNH hydrolase"/>
    <property type="match status" value="1"/>
</dbReference>
<dbReference type="OrthoDB" id="9801375at2"/>
<dbReference type="RefSeq" id="WP_155064655.1">
    <property type="nucleotide sequence ID" value="NZ_WMIF01000013.1"/>
</dbReference>
<proteinExistence type="predicted"/>
<dbReference type="Proteomes" id="UP000442533">
    <property type="component" value="Unassembled WGS sequence"/>
</dbReference>
<reference evidence="2 3" key="1">
    <citation type="submission" date="2019-11" db="EMBL/GenBank/DDBJ databases">
        <authorList>
            <person name="Dong K."/>
        </authorList>
    </citation>
    <scope>NUCLEOTIDE SEQUENCE [LARGE SCALE GENOMIC DNA]</scope>
    <source>
        <strain evidence="2 3">JCM 17370</strain>
    </source>
</reference>
<sequence length="393" mass="41648">MWKRFWGVAAVSASLLLVVGLVARPRGQQLAEPLPALVVAQGADGSRPVGALQMPQPGLVALPLRIVGRAAPGPEGALRQEWPGFHVSARFEGTEAWVRFNDGINRWRVLLDGGRSGRIDLALPGGRDLHLRGLAPGAHEIRVEKISESFMPANFGGILIRRDAGAALPAPPPAARLIEFIGDSDTVGFANGATQRDCSEAEVFARTDTSASFGPALAAALGTDYRMIARSGIGLLRNYGGAAQDATMRSRYPLALPGEPAASGLPQPAADVVVTGIGSNDFGTELTPGEPWSDLAALSRDFGPALTEFLRARVRENPDALQVLLAFGEYGAPLVEPYREAFAALQADGARATLVVLPQLERSACFWHPSLADHALIAQSLALAIRASERRDR</sequence>
<organism evidence="2 3">
    <name type="scientific">Paracoccus limosus</name>
    <dbReference type="NCBI Taxonomy" id="913252"/>
    <lineage>
        <taxon>Bacteria</taxon>
        <taxon>Pseudomonadati</taxon>
        <taxon>Pseudomonadota</taxon>
        <taxon>Alphaproteobacteria</taxon>
        <taxon>Rhodobacterales</taxon>
        <taxon>Paracoccaceae</taxon>
        <taxon>Paracoccus</taxon>
    </lineage>
</organism>
<protein>
    <submittedName>
        <fullName evidence="2">Lipase</fullName>
    </submittedName>
</protein>
<evidence type="ECO:0000313" key="2">
    <source>
        <dbReference type="EMBL" id="MTH35105.1"/>
    </source>
</evidence>
<keyword evidence="3" id="KW-1185">Reference proteome</keyword>
<dbReference type="InterPro" id="IPR040794">
    <property type="entry name" value="CE2_N"/>
</dbReference>
<accession>A0A844H504</accession>
<dbReference type="Gene3D" id="2.60.120.260">
    <property type="entry name" value="Galactose-binding domain-like"/>
    <property type="match status" value="1"/>
</dbReference>
<dbReference type="PANTHER" id="PTHR37834">
    <property type="entry name" value="GDSL-LIKE LIPASE/ACYLHYDROLASE DOMAIN PROTEIN (AFU_ORTHOLOGUE AFUA_2G00620)"/>
    <property type="match status" value="1"/>
</dbReference>
<name>A0A844H504_9RHOB</name>
<dbReference type="AlphaFoldDB" id="A0A844H504"/>
<dbReference type="Pfam" id="PF17996">
    <property type="entry name" value="CE2_N"/>
    <property type="match status" value="1"/>
</dbReference>
<dbReference type="InterPro" id="IPR036514">
    <property type="entry name" value="SGNH_hydro_sf"/>
</dbReference>
<dbReference type="InterPro" id="IPR037461">
    <property type="entry name" value="CtCE2-like_dom"/>
</dbReference>